<proteinExistence type="predicted"/>
<sequence>MMNLIVQIVFSGKHWHHCLSFTVSGVAALEKSAPIIITLYRSSSFHSIHNNLNFTIVTIKPYPTQQ</sequence>
<evidence type="ECO:0000313" key="2">
    <source>
        <dbReference type="Proteomes" id="UP000293874"/>
    </source>
</evidence>
<organism evidence="1 2">
    <name type="scientific">Pseudobacter ginsenosidimutans</name>
    <dbReference type="NCBI Taxonomy" id="661488"/>
    <lineage>
        <taxon>Bacteria</taxon>
        <taxon>Pseudomonadati</taxon>
        <taxon>Bacteroidota</taxon>
        <taxon>Chitinophagia</taxon>
        <taxon>Chitinophagales</taxon>
        <taxon>Chitinophagaceae</taxon>
        <taxon>Pseudobacter</taxon>
    </lineage>
</organism>
<accession>A0A4Q7N6C7</accession>
<name>A0A4Q7N6C7_9BACT</name>
<dbReference type="EMBL" id="SGXA01000001">
    <property type="protein sequence ID" value="RZS76644.1"/>
    <property type="molecule type" value="Genomic_DNA"/>
</dbReference>
<protein>
    <submittedName>
        <fullName evidence="1">Uncharacterized protein</fullName>
    </submittedName>
</protein>
<reference evidence="1 2" key="1">
    <citation type="submission" date="2019-02" db="EMBL/GenBank/DDBJ databases">
        <title>Genomic Encyclopedia of Type Strains, Phase IV (KMG-IV): sequencing the most valuable type-strain genomes for metagenomic binning, comparative biology and taxonomic classification.</title>
        <authorList>
            <person name="Goeker M."/>
        </authorList>
    </citation>
    <scope>NUCLEOTIDE SEQUENCE [LARGE SCALE GENOMIC DNA]</scope>
    <source>
        <strain evidence="1 2">DSM 18116</strain>
    </source>
</reference>
<dbReference type="AlphaFoldDB" id="A0A4Q7N6C7"/>
<keyword evidence="2" id="KW-1185">Reference proteome</keyword>
<comment type="caution">
    <text evidence="1">The sequence shown here is derived from an EMBL/GenBank/DDBJ whole genome shotgun (WGS) entry which is preliminary data.</text>
</comment>
<gene>
    <name evidence="1" type="ORF">EV199_2530</name>
</gene>
<evidence type="ECO:0000313" key="1">
    <source>
        <dbReference type="EMBL" id="RZS76644.1"/>
    </source>
</evidence>
<dbReference type="Proteomes" id="UP000293874">
    <property type="component" value="Unassembled WGS sequence"/>
</dbReference>